<dbReference type="CDD" id="cd05930">
    <property type="entry name" value="A_NRPS"/>
    <property type="match status" value="3"/>
</dbReference>
<comment type="cofactor">
    <cofactor evidence="1">
        <name>pantetheine 4'-phosphate</name>
        <dbReference type="ChEBI" id="CHEBI:47942"/>
    </cofactor>
</comment>
<dbReference type="InterPro" id="IPR001031">
    <property type="entry name" value="Thioesterase"/>
</dbReference>
<dbReference type="InterPro" id="IPR045851">
    <property type="entry name" value="AMP-bd_C_sf"/>
</dbReference>
<evidence type="ECO:0000256" key="1">
    <source>
        <dbReference type="ARBA" id="ARBA00001957"/>
    </source>
</evidence>
<dbReference type="SUPFAM" id="SSF47336">
    <property type="entry name" value="ACP-like"/>
    <property type="match status" value="6"/>
</dbReference>
<dbReference type="Gene3D" id="3.30.559.30">
    <property type="entry name" value="Nonribosomal peptide synthetase, condensation domain"/>
    <property type="match status" value="8"/>
</dbReference>
<dbReference type="Gene3D" id="3.40.50.1820">
    <property type="entry name" value="alpha/beta hydrolase"/>
    <property type="match status" value="1"/>
</dbReference>
<evidence type="ECO:0000313" key="11">
    <source>
        <dbReference type="EMBL" id="MBB4753548.1"/>
    </source>
</evidence>
<dbReference type="FunFam" id="3.30.559.30:FF:000001">
    <property type="entry name" value="Non-ribosomal peptide synthetase"/>
    <property type="match status" value="1"/>
</dbReference>
<dbReference type="InterPro" id="IPR042099">
    <property type="entry name" value="ANL_N_sf"/>
</dbReference>
<evidence type="ECO:0000256" key="3">
    <source>
        <dbReference type="ARBA" id="ARBA00022450"/>
    </source>
</evidence>
<evidence type="ECO:0000256" key="5">
    <source>
        <dbReference type="ARBA" id="ARBA00022598"/>
    </source>
</evidence>
<dbReference type="InterPro" id="IPR010071">
    <property type="entry name" value="AA_adenyl_dom"/>
</dbReference>
<dbReference type="InterPro" id="IPR001242">
    <property type="entry name" value="Condensation_dom"/>
</dbReference>
<dbReference type="EMBL" id="BOMP01000016">
    <property type="protein sequence ID" value="GIE38084.1"/>
    <property type="molecule type" value="Genomic_DNA"/>
</dbReference>
<dbReference type="Gene3D" id="3.30.559.10">
    <property type="entry name" value="Chloramphenicol acetyltransferase-like domain"/>
    <property type="match status" value="8"/>
</dbReference>
<feature type="compositionally biased region" description="Gly residues" evidence="8">
    <location>
        <begin position="3972"/>
        <end position="3985"/>
    </location>
</feature>
<organism evidence="11 12">
    <name type="scientific">Actinoplanes lobatus</name>
    <dbReference type="NCBI Taxonomy" id="113568"/>
    <lineage>
        <taxon>Bacteria</taxon>
        <taxon>Bacillati</taxon>
        <taxon>Actinomycetota</taxon>
        <taxon>Actinomycetes</taxon>
        <taxon>Micromonosporales</taxon>
        <taxon>Micromonosporaceae</taxon>
        <taxon>Actinoplanes</taxon>
    </lineage>
</organism>
<dbReference type="FunFam" id="3.40.50.980:FF:000001">
    <property type="entry name" value="Non-ribosomal peptide synthetase"/>
    <property type="match status" value="1"/>
</dbReference>
<evidence type="ECO:0000256" key="4">
    <source>
        <dbReference type="ARBA" id="ARBA00022553"/>
    </source>
</evidence>
<dbReference type="NCBIfam" id="NF004282">
    <property type="entry name" value="PRK05691.1"/>
    <property type="match status" value="11"/>
</dbReference>
<dbReference type="SMART" id="SM00823">
    <property type="entry name" value="PKS_PP"/>
    <property type="match status" value="6"/>
</dbReference>
<dbReference type="EMBL" id="JACHNC010000001">
    <property type="protein sequence ID" value="MBB4753548.1"/>
    <property type="molecule type" value="Genomic_DNA"/>
</dbReference>
<dbReference type="Pfam" id="PF00501">
    <property type="entry name" value="AMP-binding"/>
    <property type="match status" value="6"/>
</dbReference>
<keyword evidence="5" id="KW-0436">Ligase</keyword>
<name>A0A7W7HN34_9ACTN</name>
<dbReference type="FunFam" id="3.40.50.12780:FF:000012">
    <property type="entry name" value="Non-ribosomal peptide synthetase"/>
    <property type="match status" value="2"/>
</dbReference>
<dbReference type="CDD" id="cd17646">
    <property type="entry name" value="A_NRPS_AB3403-like"/>
    <property type="match status" value="1"/>
</dbReference>
<dbReference type="InterPro" id="IPR010060">
    <property type="entry name" value="NRPS_synth"/>
</dbReference>
<dbReference type="Pfam" id="PF00550">
    <property type="entry name" value="PP-binding"/>
    <property type="match status" value="6"/>
</dbReference>
<keyword evidence="13" id="KW-1185">Reference proteome</keyword>
<feature type="region of interest" description="Disordered" evidence="8">
    <location>
        <begin position="2356"/>
        <end position="2426"/>
    </location>
</feature>
<evidence type="ECO:0000313" key="13">
    <source>
        <dbReference type="Proteomes" id="UP000631312"/>
    </source>
</evidence>
<dbReference type="FunFam" id="1.10.1200.10:FF:000016">
    <property type="entry name" value="Non-ribosomal peptide synthase"/>
    <property type="match status" value="2"/>
</dbReference>
<dbReference type="SUPFAM" id="SSF52777">
    <property type="entry name" value="CoA-dependent acyltransferases"/>
    <property type="match status" value="16"/>
</dbReference>
<dbReference type="InterPro" id="IPR000873">
    <property type="entry name" value="AMP-dep_synth/lig_dom"/>
</dbReference>
<dbReference type="Gene3D" id="3.30.300.30">
    <property type="match status" value="6"/>
</dbReference>
<dbReference type="Proteomes" id="UP000590511">
    <property type="component" value="Unassembled WGS sequence"/>
</dbReference>
<evidence type="ECO:0000259" key="9">
    <source>
        <dbReference type="PROSITE" id="PS50075"/>
    </source>
</evidence>
<dbReference type="InterPro" id="IPR020806">
    <property type="entry name" value="PKS_PP-bd"/>
</dbReference>
<feature type="domain" description="Carrier" evidence="9">
    <location>
        <begin position="6610"/>
        <end position="6681"/>
    </location>
</feature>
<dbReference type="PROSITE" id="PS00012">
    <property type="entry name" value="PHOSPHOPANTETHEINE"/>
    <property type="match status" value="5"/>
</dbReference>
<dbReference type="FunFam" id="3.40.50.980:FF:000002">
    <property type="entry name" value="Enterobactin synthetase component F"/>
    <property type="match status" value="1"/>
</dbReference>
<dbReference type="InterPro" id="IPR020845">
    <property type="entry name" value="AMP-binding_CS"/>
</dbReference>
<dbReference type="CDD" id="cd19540">
    <property type="entry name" value="LCL_NRPS-like"/>
    <property type="match status" value="2"/>
</dbReference>
<dbReference type="SUPFAM" id="SSF56801">
    <property type="entry name" value="Acetyl-CoA synthetase-like"/>
    <property type="match status" value="6"/>
</dbReference>
<evidence type="ECO:0000256" key="8">
    <source>
        <dbReference type="SAM" id="MobiDB-lite"/>
    </source>
</evidence>
<evidence type="ECO:0000256" key="7">
    <source>
        <dbReference type="ARBA" id="ARBA00023194"/>
    </source>
</evidence>
<dbReference type="PANTHER" id="PTHR45527:SF1">
    <property type="entry name" value="FATTY ACID SYNTHASE"/>
    <property type="match status" value="1"/>
</dbReference>
<dbReference type="FunFam" id="3.30.300.30:FF:000010">
    <property type="entry name" value="Enterobactin synthetase component F"/>
    <property type="match status" value="2"/>
</dbReference>
<dbReference type="GO" id="GO:0072330">
    <property type="term" value="P:monocarboxylic acid biosynthetic process"/>
    <property type="evidence" value="ECO:0007669"/>
    <property type="project" value="UniProtKB-ARBA"/>
</dbReference>
<accession>A0A7W7HN34</accession>
<dbReference type="FunFam" id="1.10.1200.10:FF:000005">
    <property type="entry name" value="Nonribosomal peptide synthetase 1"/>
    <property type="match status" value="2"/>
</dbReference>
<dbReference type="GO" id="GO:0031177">
    <property type="term" value="F:phosphopantetheine binding"/>
    <property type="evidence" value="ECO:0007669"/>
    <property type="project" value="InterPro"/>
</dbReference>
<dbReference type="Proteomes" id="UP000631312">
    <property type="component" value="Unassembled WGS sequence"/>
</dbReference>
<dbReference type="Gene3D" id="3.40.50.980">
    <property type="match status" value="8"/>
</dbReference>
<evidence type="ECO:0000313" key="12">
    <source>
        <dbReference type="Proteomes" id="UP000590511"/>
    </source>
</evidence>
<reference evidence="11 12" key="1">
    <citation type="submission" date="2020-08" db="EMBL/GenBank/DDBJ databases">
        <title>Sequencing the genomes of 1000 actinobacteria strains.</title>
        <authorList>
            <person name="Klenk H.-P."/>
        </authorList>
    </citation>
    <scope>NUCLEOTIDE SEQUENCE [LARGE SCALE GENOMIC DNA]</scope>
    <source>
        <strain evidence="11 12">DSM 43150</strain>
    </source>
</reference>
<sequence>MFVIRWERHTMPDLRDSATVSIGTPLEHTGAYVLDAGLQPVPSGVVGELYLTGPSLARGYRGRPALTAQRFVADPYGDPGDRMYRTGDLVKVRPDGEIEYVGRADQQVKVRGFRVELGEIEAALSALPGVAGAAVLAVPGPVVRLAGYVAGDVDPAALRAELAATLPDYLVPAVIVRLDRLPLTPNGKVDKRALPVAEMPVVAGRAPATPLETGLCALFADVLGLDAVGADDDFFALGGHSLLATRLIGRLRADLGREISLRDLFAAPTPAGVAAASTEQAPTRPALTRRDLPETVPLSYAQQRLWFLSRLDEDTTAYHMPLVARLTGDLDVPALKAAIGDLADRHATLRTVFPAGPDGVPCQRVLGERPVLGQTDDVAATIREPFDLTRDLPLRAALRRVDDTTHDLVLLLHHIAGDEWSMKPLMADLATAYRARRDGHAPDWTELPVSYADYALWQRELLAATEPTQIAFWRDTLAGARDVMDLPTDRPRPAVAGGEGATVGFDLPAGLADRVRAAAAGSSVFMVLHAGLAALLTRLGAGTDIVVGTPVAGRGDTALDDLVGFFVNTLALRTDTSGDPTFAELLDRVRQADVSAFDHADLPFDRLVERLNPARSLAYHPLFQTLLVYRAGLGETLDLAGLDAAIEITPAGDAKFDLTVSVADGGAGQPMHAGLEFRAALFDRATMEAFADRFTRLLAAAVAEPDRPIGAIDLLTAQEREAVLHRWNDTDRPIVRATLPGLVAERIAATPDAPAVTFEGSALSYREFGERVDALARSLVAGGAQGRIVAVQMPRSFDLVVALHAVQRAGGAYLPIDPDLPADRIAFMLADADPAVILTETDLPEAQVDLPEVKPEDPAYLIYTSGSTGRPKGVLVPHVAIVNRLLWMQHEYGLKEGERVLQKTPAGFDVSVWEFFWPFLAGAHLVVARPDGHRDPAYLAALIRDEQITTVHFVPSMLQAFLASPGAETCTGLRRIVTSGEALPAALAQECLALLPAAKLHNLYGPTEAAVDVTHWPCAPGDQVVPIGRPVWNTRLYVLDRHLKPVPPGVPGELYLAGIQLAHGYLGRAGLTAERFVANPFGAGRMYRTGDRARWRADGAVEYLGRTDDQIKLRGFRIELGEIEAALIAASGGPAAVAVRNDMLIGYTVDPVDLEPLRRTLPAYMVPAVTVRLDALPLSPNGKLDRRALPAPAITATGRAPETPQERTLCTIFADLLGLDTVGADDDFFALGGHSLLATRMVSRIRLELGAEVPLRSVFEAPTPAGLALRLTAAGPRRPQLLSGVRPERLSLSSAQQRLWFLDRLDGPSATYHLPLVLKLSGPVDVRALAAAITDLTVRHETLRTVLRTEDGEAYQEILDPVPVTLPVLSPGECDAAVNTPFRLDAEPPLRAALITDGPDEHRLLLLLHHVAGDEWSLEPLCSDLAVAYTARTAGIAPAFTPLPVQYADYTLWHTELLDAVGAEQADYWTSALDGLPEVLELPTDRPRPAVASNAGRLHGFTIPGDLHRELRDLANSTGTSLFMVLQAGLGALLTRLGAGTDLPIGVPVAGRADAALDRLVGFFVNTLVLRTDTSGNPGFRELLGRVRAVDLAAYDHADLPFDRVVEAVNPRRSAAYSPLFQVMLSYQNGMQQAPVLPGLTVEIAYTEPEIAKFDLTVSVAETPGVDGLAGYLEYRTDLFDPATVAQLADRFTRLLAAAVAAPDQPIGDLDILAPAERPVAAAPVAAVTVPEVLAAQARRTPDRTAVTDGERALSFAELDVAVERLATWLRRQGAGPEKVIGLRLPRGVDAVVALLGVLRSGAASLQLDPSYPQTRIAAMTAAAKPLLVLDALPALDGPVDAMPYPHPETAAYVIFTSGSTGTPKGVVATHGSLGALYTSHATRLFPADGLRIAHTAPFTFDSSWDPILWMAGGNTLHVVDGDTYRDPEALLALLRAERVDYLDFTPSYLAQLVAEGLFDGDHHPGIVTVGGEAVPATLWDRLLAQPGLLAINQYGPTETTVDGYVWWNTGAAATAGSAVYVLDAALRPVPAGVTGELYVGGASVARGYLGDPALTATRFVADPYSGGRMYRTGDLARFGSDGVLRILGRADDQVKIRGFRIEPAEIEAVLLEHPAVVQAAVVMREERGKQLVAYVVGGADPATVKTYAASRLPDYMVPVAVVVLDALPRTANDKLDRNALPAPDLAVENAAAASAAEATLARLFAEVLGVPGIGVTDGFFDLGGDSISSIQLVSRARAAGLVVTPRDVFTHQTPRALAAVARELDGAPVETAADALGEIPATPMSAWLASLGPVTAGYHQSVVLRVPAGADLEAALTAVLRRHDLLRARLDGDTLTVPESLPTNWFRAVPLVPTATEPPAGRSGAAPRGRAEAMSVDGSGVTPRGRAGAESVDGSGVTPHGRAGAESVDGLGVAPRGRAGAEPGGRFEPVWQGLVDVESAAAIARLDPGAGRMVQAVHLDQGDEPGRLILVIHHLVVDGVSWRIILDDLRAACAGTTLLRSGTSFRRFAQAQADGDRSAELPYWRSVPAGDEPLLGSRPLDPGLDTTVTSRELTLTLPAAVTGPLLGTVAAAFHAGANDVLLTGLTRAVQGWRGSADALIDLEGHGREVDGLDATVGWFTTVYPVRLSAGGDAATSLKSVKEQLRAVPENGIGFGPLRWLSGELADVPAPQIGFNYLGRMPAPEDVDFGVAPERAAAGGSPDMPLPHAVEVNAATVGGELRATWTWAGGVLAKADVRALAEAWFAELTEIAQLTEGGLTPSDVTADVTQGDLDALGGGLVDVCPLSPLQEGMLFHSEFDADAPDVYLSQLAIDLAGPLDVAALRRAVDTLFVRHANLRAWFGRTGDGRAVAAIPATVDVPWLEADFDARFEERDRGRKFDITRAPLARFALLRQGVDRHRLLFSNHHVLLDGWSTPVLLGELFDLYRGRSLPAAPQYRDYLRWLSGTDREASRQAWRAALEDVTPTLVSGPANARVAILPGTVTVSVDGERLSAAARRLGVTLNTVVQGAWALLVGQLTGSSDVVFGATVSGRPAEVPGVETMVGLFINTVPVRIRIDPAETLGQLLRRVQGEQAVLLDHQHLSLAEVQRLAGEGDLFDTLAVFENYPYDPEKAAETVAGLTIGAVAGRDATHYPLNVTVTPGDGLQVHLDYRPDCFSRDEAGDIAGRLAALLGTIGADTGRLVAATSVVTADSAQHGHPAQPLTPVAALPSSQAAVPPSSPAAVPPSSPAAALPSLPVAALPPSPAGARPFTPITSCLAEHTGTAVVGPDRTLTFAELDAASNRVANTLLALGAGPETVVALRLPRGADAIVALFGVLKAGATALPIDAAYPADRVALMLADARPVVTLDALPSGGAATPPPVSLESGQAAYIIYTSGSTGTPKGVVVSHGSIANLLAGHRRDLFPSAGRLRVTHTASFGFDASWDPILWMLAGHELHVLDDYADPDVFLAHLREHRIDGIDFTPAYLEQLVDRGLLTGPGHVPSVVSVGGEAVPPGLWRTLLDAGVRAVNLYGPTEYTVDAYQWTADGGTPIAGTTVRVLDAALRPVLPGVTGELYLTGPGLARGYLNRPGLTAERFVADPYGSGRMYRTGDLARFTDGRFELLGRADDQVKIRGYRIELGEVEAALAALPGVIQAVAMVREDHPGVRRLVGYVVGSADVDLLRDRLPDYMVPSATVTLDAFPLTPSGKVDRRALPAPAQPVSASRSPYTDAERLIQTLVGEVLGVPAGMSDSFFDLGGDSISSIQLVSRARAAGLMLTPRQVFEERTVEALAAVAVPVTADRAEPRDAAYGRIPATPIIRWLRDLTGGDVALATAYSQEILVHLPDGLPDDTLRSALQAVYDAHDLLRAGLTDGWDLSVPPPGAAVPFRVGGADVATELTAAQQRLDPAAGRMFEAVRLRLNEGDRLLLVIHHLVVDEVSWRILLPDLAAACEGHPVTPAGTSFRRWTTLLQTRNKALSPAGRNGDAPVGGSGDAPAGGDGRAPARRGGVLAGHDEGSSVGPDRRPGDGGGKAEARLWAAAAAAAAPIGDRPLDPAVDTTATLRRLEIRVPAEPLLSVVPVAFHGNPEDVLLTGLARALPGWRRAYGYGDDTVSVVDLESHGRADLPHADTARTVGWFTSLYPVLLDPGSGDAAASLKRIKEQLRAVPDRGVGFDGGSTGPICFNYLGRAGSNTGEPWSPAPESSRLRGGARELPVAYPLEVNADIRDGDLVAVLTWPDGVLTEAAVADLAERWKDALRELAAVERGGRTPSDLPLVSLTQAEIDEIEAAHPDLADVLPLSPLQQGMVFHTLLDDSGPDVYVTELTIDLSGPLDEDRLRAALDTVLARHENLRIAVHRTASGSVVAVVPRTATVPWSDTVPDRFDLATAPLIHASLSESGGTNAAAPAAMAGSAGTRGSTPAAVAGSAGTGDAVTAAGRRLTITSHHLLLDGWSTPLFIGELMAAYQGGDLPTVAPFRRYLSWLNEQDPQVSRQAWQLALDGAEPCLAAAAGHREPIHPAEITVGLDVALDAAARALGVTMNTVVQGAWAMLLAGLTGRDDVIFGATVSGRPPEVDGVERMIGLFINTVPVRVRLHPGETLAQLLTRIQAEQAALTAHHHVGLTEIQRLAGAGELFDTLAVFENYPFDPDEAARDADGLTITGVGGSDATHYPLSLSVIPAETLELHLEYRPDCFTAERVTEVGERLAQLLTAFATEADQLVGRVPNPGAAAPVTGQEVGEKPLLPTVFATTVAENPDVAALVAGQTRLTFAQLDAASNRLARWLIAQGAGAETYVGLRLPRDESYVIGLLAVLKSGAAALPIDTTYPADRVALMLDDTRPVVVLDEDGLPDLDGYDGGPLTTRIDPRQTAYAIFTSGSTGRPKGVAVTHAAIANLLASHRAGVFTEQRLAIAHTTSFSFDAAWDPILWLFAGHELHVLTDDVYRDPESMAAYVDTHRIGYLDFTPAHLGQLLTAGLLGEGRHRPSVVSVGGEAVPDSLWRRLTAIDGLTVNNLYGPTEYTVDAWHWQSTGLSRPIGGTRTYILDGALRPVPPGVPGELYLAGAGLARGYLNPARTAERFVADPWQTGERMYRTGDLAMWEPEGNLRLLGRTDDQVKIRGYRIELGEVEAALAALPGVDQAVVVVRAEGARRLIGYVTGEAAGVRERLAATLPDYMVPAVIVRLDELPLTVSGKVDRAALPVPDVVLANRKKPTTAAERILCDLFAQLLGLESVGADDAFFDLGGDSISSIQLVSRARAAGLAITPRQVFDHRTPAGLAAVAGAVRDDAEPRAEAFGEVPFTPIMHWLHELGAGTRGFSQAVMVSCEGQNLAPALQSVLDTHDLLRARTDGTRLIVPPPGATKAEDVLSDGTGDWAADARRAQAELDPAAGIMLRAVHGDGRLLLVAHHLVVDAVSWRILLPDLAAAQAGRRLEPAPTSFRRWSRRLSAEAASRRGEIGAWRRVLAGDNTPLGVRPLGPQDTTATMRHLRRTLTGAAPLLTTIPAAVHGNVDDVLLTALAEAFGRPSILVDRETHGREDLGLDTSRTVGWFTSVHPVRISAGGSVKRVKEELRAVPGSGIGYGLLRYLDGELAGTAQPQIAFNYLGRAVAATDGSQGDGGADADMPATHVIEINAEASPDGTELVADWSWPDGVLTEEQVAAYADAWFTALQRLGGEHGHTPSDFPLVRTGQAEIDRLEAGYPGFADLLPASPLQEGLAYHAELGADVYTVQLAFDLEGEVDGARLRTAARDLLRAHPNLAAGFLQGEHGLLAVIPADPEPAWRELDAPTDTDCDRAAEEDRAPFDLAAPPLFRFTLLRRGPGRSRLLISNHHILLDGWSTPLLVGDLFARYAGQRPAAVTPYREYLTWLAGQDPAAAHAAWADALEGLDRPTRVAPDTPPAPTVQEQHEVTLPEELTAALTGWARTRGLTLNTVVQGMWALLLGQLTGQDDVVFGTTVSGRPGGLPGVEDMIGLFINTVPVRVRLHPDRTVGDYLDTVQREQSRLLDHQHLGLAEIQRIAGSGELFDTLAVFENYPFDAEKARQTFAGLRITGVVDEDTTHYPLALAVNPGDRLVLQLRYRADVFTAAEVAVLGERLHALFRAVPDATATPIGRLSLLTVAESADLAGFTGRAGGYEPRTVAELFAAHQRPDEIAVVCEDRRLTYAELDAASNRLARVLRGHGAGPERTVALALPRDVEMAVAVLAVAKAGAAYLPIDPAYPAARIAHMLDDGCPVVGLATRATAAALPGVETLLMDDLDETDDSPLDIHVDPRNPAYVIYTSGSTGLPKGVVVTHEGVAALLATARESFGVDENSRVLQFASISFDLAFFELAMGLLTGARSIIVPSARRVADKALTDYIASNGATHIALPPAVLGALPPDAELPAGAVLLCGTEAVTPELARRWGERMRFIDAYGPTEATVNSTLWEYRRGWDGARVPIGVPDPGTTAYILDKALRPVPVGVQGELYLGGPGLARGYAGRPALTAERFIANPWEPGQRMYRTGDVVSWREDGNIDFFGRSDDQIQLRGFRVELGEIEAALAEQPEVRQAAVILRTDHGIKRLVGYVVLDHPADDLRERLAATLPEHMVPAAVVELDALPLTPNAKLDRRALPAPEFTVGGSGRPRTATERLVCGVFAEVLGLEQVGVQDGFFDLGGHSLLVVRVQMAMQGVVTVPDIIANPTPAALARLIDSGAEPGAALRPLLPLRPTGEGEPLFCVHPAAGLGWSFAGLARYTRRPVYALQARSLTEPGHTPTAEEMAADYLALIREIQPQGPYHLAGFSLGGTVAHLMATELRRAGQDVRLALLDAYPGKGGETGPAAGDGLDFLLALSDLDALPADRDEAFAALSGSGVLAGLGRPALEAIEANLAAAGGQVNGATLGFFDGELLLFTAANEETDDAFRADAWEAHAATVRAVPVPCTHDEMTDPAALALIGPELANTWENHR</sequence>
<dbReference type="InterPro" id="IPR029058">
    <property type="entry name" value="AB_hydrolase_fold"/>
</dbReference>
<comment type="similarity">
    <text evidence="2">Belongs to the ATP-dependent AMP-binding enzyme family.</text>
</comment>
<dbReference type="FunFam" id="2.30.38.10:FF:000001">
    <property type="entry name" value="Non-ribosomal peptide synthetase PvdI"/>
    <property type="match status" value="3"/>
</dbReference>
<dbReference type="GO" id="GO:0017000">
    <property type="term" value="P:antibiotic biosynthetic process"/>
    <property type="evidence" value="ECO:0007669"/>
    <property type="project" value="UniProtKB-KW"/>
</dbReference>
<dbReference type="InterPro" id="IPR025110">
    <property type="entry name" value="AMP-bd_C"/>
</dbReference>
<dbReference type="PANTHER" id="PTHR45527">
    <property type="entry name" value="NONRIBOSOMAL PEPTIDE SYNTHETASE"/>
    <property type="match status" value="1"/>
</dbReference>
<dbReference type="CDD" id="cd19543">
    <property type="entry name" value="DCL_NRPS"/>
    <property type="match status" value="2"/>
</dbReference>
<dbReference type="NCBIfam" id="NF003417">
    <property type="entry name" value="PRK04813.1"/>
    <property type="match status" value="6"/>
</dbReference>
<dbReference type="PROSITE" id="PS50075">
    <property type="entry name" value="CARRIER"/>
    <property type="match status" value="6"/>
</dbReference>
<dbReference type="GO" id="GO:0005737">
    <property type="term" value="C:cytoplasm"/>
    <property type="evidence" value="ECO:0007669"/>
    <property type="project" value="TreeGrafter"/>
</dbReference>
<feature type="domain" description="Carrier" evidence="9">
    <location>
        <begin position="2192"/>
        <end position="2266"/>
    </location>
</feature>
<feature type="compositionally biased region" description="Low complexity" evidence="8">
    <location>
        <begin position="3207"/>
        <end position="3219"/>
    </location>
</feature>
<feature type="domain" description="Carrier" evidence="9">
    <location>
        <begin position="5196"/>
        <end position="5270"/>
    </location>
</feature>
<dbReference type="NCBIfam" id="TIGR01720">
    <property type="entry name" value="NRPS-para261"/>
    <property type="match status" value="3"/>
</dbReference>
<keyword evidence="4" id="KW-0597">Phosphoprotein</keyword>
<feature type="compositionally biased region" description="Basic and acidic residues" evidence="8">
    <location>
        <begin position="3997"/>
        <end position="4017"/>
    </location>
</feature>
<dbReference type="GO" id="GO:0008610">
    <property type="term" value="P:lipid biosynthetic process"/>
    <property type="evidence" value="ECO:0007669"/>
    <property type="project" value="UniProtKB-ARBA"/>
</dbReference>
<dbReference type="GO" id="GO:0016874">
    <property type="term" value="F:ligase activity"/>
    <property type="evidence" value="ECO:0007669"/>
    <property type="project" value="UniProtKB-KW"/>
</dbReference>
<keyword evidence="7" id="KW-0045">Antibiotic biosynthesis</keyword>
<evidence type="ECO:0000256" key="2">
    <source>
        <dbReference type="ARBA" id="ARBA00006432"/>
    </source>
</evidence>
<feature type="region of interest" description="Disordered" evidence="8">
    <location>
        <begin position="3197"/>
        <end position="3231"/>
    </location>
</feature>
<dbReference type="GO" id="GO:0043041">
    <property type="term" value="P:amino acid activation for nonribosomal peptide biosynthetic process"/>
    <property type="evidence" value="ECO:0007669"/>
    <property type="project" value="TreeGrafter"/>
</dbReference>
<dbReference type="PROSITE" id="PS00455">
    <property type="entry name" value="AMP_BINDING"/>
    <property type="match status" value="4"/>
</dbReference>
<dbReference type="RefSeq" id="WP_188125233.1">
    <property type="nucleotide sequence ID" value="NZ_BOMP01000016.1"/>
</dbReference>
<protein>
    <submittedName>
        <fullName evidence="11">Amino acid adenylation domain-containing protein/non-ribosomal peptide synthase protein (TIGR01720 family)</fullName>
    </submittedName>
</protein>
<dbReference type="InterPro" id="IPR009081">
    <property type="entry name" value="PP-bd_ACP"/>
</dbReference>
<feature type="domain" description="Carrier" evidence="9">
    <location>
        <begin position="1200"/>
        <end position="1275"/>
    </location>
</feature>
<keyword evidence="6" id="KW-0677">Repeat</keyword>
<feature type="compositionally biased region" description="Pro residues" evidence="8">
    <location>
        <begin position="3220"/>
        <end position="3230"/>
    </location>
</feature>
<dbReference type="Pfam" id="PF13193">
    <property type="entry name" value="AMP-binding_C"/>
    <property type="match status" value="5"/>
</dbReference>
<proteinExistence type="inferred from homology"/>
<dbReference type="InterPro" id="IPR006162">
    <property type="entry name" value="Ppantetheine_attach_site"/>
</dbReference>
<evidence type="ECO:0000256" key="6">
    <source>
        <dbReference type="ARBA" id="ARBA00022737"/>
    </source>
</evidence>
<feature type="compositionally biased region" description="Low complexity" evidence="8">
    <location>
        <begin position="2358"/>
        <end position="2369"/>
    </location>
</feature>
<comment type="caution">
    <text evidence="11">The sequence shown here is derived from an EMBL/GenBank/DDBJ whole genome shotgun (WGS) entry which is preliminary data.</text>
</comment>
<dbReference type="InterPro" id="IPR036736">
    <property type="entry name" value="ACP-like_sf"/>
</dbReference>
<gene>
    <name evidence="10" type="ORF">Alo02nite_09820</name>
    <name evidence="11" type="ORF">BJ964_007709</name>
</gene>
<dbReference type="InterPro" id="IPR023213">
    <property type="entry name" value="CAT-like_dom_sf"/>
</dbReference>
<feature type="region of interest" description="Disordered" evidence="8">
    <location>
        <begin position="3962"/>
        <end position="4017"/>
    </location>
</feature>
<dbReference type="GO" id="GO:0044550">
    <property type="term" value="P:secondary metabolite biosynthetic process"/>
    <property type="evidence" value="ECO:0007669"/>
    <property type="project" value="UniProtKB-ARBA"/>
</dbReference>
<reference evidence="10 13" key="2">
    <citation type="submission" date="2021-01" db="EMBL/GenBank/DDBJ databases">
        <title>Whole genome shotgun sequence of Actinoplanes lobatus NBRC 12513.</title>
        <authorList>
            <person name="Komaki H."/>
            <person name="Tamura T."/>
        </authorList>
    </citation>
    <scope>NUCLEOTIDE SEQUENCE [LARGE SCALE GENOMIC DNA]</scope>
    <source>
        <strain evidence="10 13">NBRC 12513</strain>
    </source>
</reference>
<dbReference type="NCBIfam" id="TIGR01733">
    <property type="entry name" value="AA-adenyl-dom"/>
    <property type="match status" value="5"/>
</dbReference>
<dbReference type="Gene3D" id="1.10.1200.10">
    <property type="entry name" value="ACP-like"/>
    <property type="match status" value="5"/>
</dbReference>
<evidence type="ECO:0000313" key="10">
    <source>
        <dbReference type="EMBL" id="GIE38084.1"/>
    </source>
</evidence>
<dbReference type="Pfam" id="PF00975">
    <property type="entry name" value="Thioesterase"/>
    <property type="match status" value="1"/>
</dbReference>
<dbReference type="Gene3D" id="2.30.38.10">
    <property type="entry name" value="Luciferase, Domain 3"/>
    <property type="match status" value="4"/>
</dbReference>
<feature type="domain" description="Carrier" evidence="9">
    <location>
        <begin position="206"/>
        <end position="281"/>
    </location>
</feature>
<feature type="domain" description="Carrier" evidence="9">
    <location>
        <begin position="3710"/>
        <end position="3783"/>
    </location>
</feature>
<dbReference type="Pfam" id="PF00668">
    <property type="entry name" value="Condensation"/>
    <property type="match status" value="9"/>
</dbReference>
<dbReference type="Gene3D" id="3.40.50.12780">
    <property type="entry name" value="N-terminal domain of ligase-like"/>
    <property type="match status" value="2"/>
</dbReference>
<dbReference type="SUPFAM" id="SSF53474">
    <property type="entry name" value="alpha/beta-Hydrolases"/>
    <property type="match status" value="1"/>
</dbReference>
<keyword evidence="3" id="KW-0596">Phosphopantetheine</keyword>
<feature type="compositionally biased region" description="Low complexity" evidence="8">
    <location>
        <begin position="2413"/>
        <end position="2426"/>
    </location>
</feature>